<organism evidence="2">
    <name type="scientific">Fusarium oxysporum f. sp. conglutinans race 2 54008</name>
    <dbReference type="NCBI Taxonomy" id="1089457"/>
    <lineage>
        <taxon>Eukaryota</taxon>
        <taxon>Fungi</taxon>
        <taxon>Dikarya</taxon>
        <taxon>Ascomycota</taxon>
        <taxon>Pezizomycotina</taxon>
        <taxon>Sordariomycetes</taxon>
        <taxon>Hypocreomycetidae</taxon>
        <taxon>Hypocreales</taxon>
        <taxon>Nectriaceae</taxon>
        <taxon>Fusarium</taxon>
        <taxon>Fusarium oxysporum species complex</taxon>
    </lineage>
</organism>
<evidence type="ECO:0000256" key="1">
    <source>
        <dbReference type="SAM" id="MobiDB-lite"/>
    </source>
</evidence>
<reference evidence="2" key="1">
    <citation type="submission" date="2011-11" db="EMBL/GenBank/DDBJ databases">
        <title>The Genome Sequence of Fusarium oxysporum PHW808.</title>
        <authorList>
            <consortium name="The Broad Institute Genome Sequencing Platform"/>
            <person name="Ma L.-J."/>
            <person name="Gale L.R."/>
            <person name="Schwartz D.C."/>
            <person name="Zhou S."/>
            <person name="Corby-Kistler H."/>
            <person name="Young S.K."/>
            <person name="Zeng Q."/>
            <person name="Gargeya S."/>
            <person name="Fitzgerald M."/>
            <person name="Haas B."/>
            <person name="Abouelleil A."/>
            <person name="Alvarado L."/>
            <person name="Arachchi H.M."/>
            <person name="Berlin A."/>
            <person name="Brown A."/>
            <person name="Chapman S.B."/>
            <person name="Chen Z."/>
            <person name="Dunbar C."/>
            <person name="Freedman E."/>
            <person name="Gearin G."/>
            <person name="Goldberg J."/>
            <person name="Griggs A."/>
            <person name="Gujja S."/>
            <person name="Heiman D."/>
            <person name="Howarth C."/>
            <person name="Larson L."/>
            <person name="Lui A."/>
            <person name="MacDonald P.J.P."/>
            <person name="Montmayeur A."/>
            <person name="Murphy C."/>
            <person name="Neiman D."/>
            <person name="Pearson M."/>
            <person name="Priest M."/>
            <person name="Roberts A."/>
            <person name="Saif S."/>
            <person name="Shea T."/>
            <person name="Shenoy N."/>
            <person name="Sisk P."/>
            <person name="Stolte C."/>
            <person name="Sykes S."/>
            <person name="Wortman J."/>
            <person name="Nusbaum C."/>
            <person name="Birren B."/>
        </authorList>
    </citation>
    <scope>NUCLEOTIDE SEQUENCE [LARGE SCALE GENOMIC DNA]</scope>
    <source>
        <strain evidence="2">54008</strain>
    </source>
</reference>
<gene>
    <name evidence="2" type="ORF">FOPG_19257</name>
</gene>
<dbReference type="EMBL" id="JH659276">
    <property type="protein sequence ID" value="EXL64479.1"/>
    <property type="molecule type" value="Genomic_DNA"/>
</dbReference>
<feature type="region of interest" description="Disordered" evidence="1">
    <location>
        <begin position="1"/>
        <end position="34"/>
    </location>
</feature>
<name>X0HTH5_FUSOX</name>
<protein>
    <submittedName>
        <fullName evidence="2">Uncharacterized protein</fullName>
    </submittedName>
</protein>
<reference evidence="2" key="2">
    <citation type="submission" date="2012-05" db="EMBL/GenBank/DDBJ databases">
        <title>The Genome Annotation of Fusarium oxysporum PHW808.</title>
        <authorList>
            <consortium name="The Broad Institute Genomics Platform"/>
            <person name="Ma L.-J."/>
            <person name="Corby-Kistler H."/>
            <person name="Broz K."/>
            <person name="Gale L.R."/>
            <person name="Jonkers W."/>
            <person name="O'Donnell K."/>
            <person name="Ploetz R."/>
            <person name="Steinberg C."/>
            <person name="Schwartz D.C."/>
            <person name="VanEtten H."/>
            <person name="Zhou S."/>
            <person name="Young S.K."/>
            <person name="Zeng Q."/>
            <person name="Gargeya S."/>
            <person name="Fitzgerald M."/>
            <person name="Abouelleil A."/>
            <person name="Alvarado L."/>
            <person name="Chapman S.B."/>
            <person name="Gainer-Dewar J."/>
            <person name="Goldberg J."/>
            <person name="Griggs A."/>
            <person name="Gujja S."/>
            <person name="Hansen M."/>
            <person name="Howarth C."/>
            <person name="Imamovic A."/>
            <person name="Ireland A."/>
            <person name="Larimer J."/>
            <person name="McCowan C."/>
            <person name="Murphy C."/>
            <person name="Pearson M."/>
            <person name="Poon T.W."/>
            <person name="Priest M."/>
            <person name="Roberts A."/>
            <person name="Saif S."/>
            <person name="Shea T."/>
            <person name="Sykes S."/>
            <person name="Wortman J."/>
            <person name="Nusbaum C."/>
            <person name="Birren B."/>
        </authorList>
    </citation>
    <scope>NUCLEOTIDE SEQUENCE</scope>
    <source>
        <strain evidence="2">54008</strain>
    </source>
</reference>
<proteinExistence type="predicted"/>
<dbReference type="Proteomes" id="UP000030676">
    <property type="component" value="Unassembled WGS sequence"/>
</dbReference>
<evidence type="ECO:0000313" key="2">
    <source>
        <dbReference type="EMBL" id="EXL64479.1"/>
    </source>
</evidence>
<feature type="compositionally biased region" description="Basic residues" evidence="1">
    <location>
        <begin position="1"/>
        <end position="24"/>
    </location>
</feature>
<sequence>MKGKPKNTTKRPLRCLPRSKKHQVPIHEHGKIPL</sequence>
<dbReference type="AlphaFoldDB" id="X0HTH5"/>
<accession>X0HTH5</accession>
<feature type="compositionally biased region" description="Basic and acidic residues" evidence="1">
    <location>
        <begin position="25"/>
        <end position="34"/>
    </location>
</feature>
<dbReference type="HOGENOM" id="CLU_3377162_0_0_1"/>